<reference evidence="2" key="1">
    <citation type="submission" date="2023-06" db="EMBL/GenBank/DDBJ databases">
        <title>Survivors Of The Sea: Transcriptome response of Skeletonema marinoi to long-term dormancy.</title>
        <authorList>
            <person name="Pinder M.I.M."/>
            <person name="Kourtchenko O."/>
            <person name="Robertson E.K."/>
            <person name="Larsson T."/>
            <person name="Maumus F."/>
            <person name="Osuna-Cruz C.M."/>
            <person name="Vancaester E."/>
            <person name="Stenow R."/>
            <person name="Vandepoele K."/>
            <person name="Ploug H."/>
            <person name="Bruchert V."/>
            <person name="Godhe A."/>
            <person name="Topel M."/>
        </authorList>
    </citation>
    <scope>NUCLEOTIDE SEQUENCE</scope>
    <source>
        <strain evidence="2">R05AC</strain>
    </source>
</reference>
<protein>
    <submittedName>
        <fullName evidence="2">Uncharacterized protein</fullName>
    </submittedName>
</protein>
<feature type="compositionally biased region" description="Low complexity" evidence="1">
    <location>
        <begin position="72"/>
        <end position="94"/>
    </location>
</feature>
<name>A0AAD8YL17_9STRA</name>
<feature type="region of interest" description="Disordered" evidence="1">
    <location>
        <begin position="70"/>
        <end position="103"/>
    </location>
</feature>
<keyword evidence="3" id="KW-1185">Reference proteome</keyword>
<evidence type="ECO:0000313" key="3">
    <source>
        <dbReference type="Proteomes" id="UP001224775"/>
    </source>
</evidence>
<accession>A0AAD8YL17</accession>
<dbReference type="EMBL" id="JATAAI010000002">
    <property type="protein sequence ID" value="KAK1747484.1"/>
    <property type="molecule type" value="Genomic_DNA"/>
</dbReference>
<sequence>MTVTTTEPSAPPLEDDEIPVVAATAIPAAANFAPTASATAYVPDMPTAAKPPPGMSMVTKTVTYPDGRKVTTTEYAPNTTAAPAPAVAPRAATTQHHPPRRDLGSRSCSVSCPYCQHTGLTKTSQQCGECTWIIQEAL</sequence>
<dbReference type="AlphaFoldDB" id="A0AAD8YL17"/>
<evidence type="ECO:0000256" key="1">
    <source>
        <dbReference type="SAM" id="MobiDB-lite"/>
    </source>
</evidence>
<comment type="caution">
    <text evidence="2">The sequence shown here is derived from an EMBL/GenBank/DDBJ whole genome shotgun (WGS) entry which is preliminary data.</text>
</comment>
<evidence type="ECO:0000313" key="2">
    <source>
        <dbReference type="EMBL" id="KAK1747484.1"/>
    </source>
</evidence>
<dbReference type="Proteomes" id="UP001224775">
    <property type="component" value="Unassembled WGS sequence"/>
</dbReference>
<proteinExistence type="predicted"/>
<organism evidence="2 3">
    <name type="scientific">Skeletonema marinoi</name>
    <dbReference type="NCBI Taxonomy" id="267567"/>
    <lineage>
        <taxon>Eukaryota</taxon>
        <taxon>Sar</taxon>
        <taxon>Stramenopiles</taxon>
        <taxon>Ochrophyta</taxon>
        <taxon>Bacillariophyta</taxon>
        <taxon>Coscinodiscophyceae</taxon>
        <taxon>Thalassiosirophycidae</taxon>
        <taxon>Thalassiosirales</taxon>
        <taxon>Skeletonemataceae</taxon>
        <taxon>Skeletonema</taxon>
        <taxon>Skeletonema marinoi-dohrnii complex</taxon>
    </lineage>
</organism>
<gene>
    <name evidence="2" type="ORF">QTG54_001447</name>
</gene>